<reference evidence="2 3" key="1">
    <citation type="journal article" date="2023" name="Virus Evol.">
        <title>Computational host range prediction-The good, the bad, and the ugly.</title>
        <authorList>
            <person name="Howell A.A."/>
            <person name="Versoza C.J."/>
            <person name="Pfeifer S.P."/>
        </authorList>
    </citation>
    <scope>NUCLEOTIDE SEQUENCE [LARGE SCALE GENOMIC DNA]</scope>
    <source>
        <strain evidence="2 3">1610/1b</strain>
    </source>
</reference>
<dbReference type="SUPFAM" id="SSF109854">
    <property type="entry name" value="DinB/YfiT-like putative metalloenzymes"/>
    <property type="match status" value="1"/>
</dbReference>
<keyword evidence="3" id="KW-1185">Reference proteome</keyword>
<dbReference type="EMBL" id="CP136137">
    <property type="protein sequence ID" value="WYY08130.1"/>
    <property type="molecule type" value="Genomic_DNA"/>
</dbReference>
<dbReference type="InterPro" id="IPR024344">
    <property type="entry name" value="MDMPI_metal-binding"/>
</dbReference>
<dbReference type="Pfam" id="PF11716">
    <property type="entry name" value="MDMPI_N"/>
    <property type="match status" value="1"/>
</dbReference>
<dbReference type="InterPro" id="IPR034660">
    <property type="entry name" value="DinB/YfiT-like"/>
</dbReference>
<feature type="domain" description="Mycothiol-dependent maleylpyruvate isomerase metal-binding" evidence="1">
    <location>
        <begin position="15"/>
        <end position="134"/>
    </location>
</feature>
<organism evidence="2 3">
    <name type="scientific">Gordonia hydrophobica</name>
    <dbReference type="NCBI Taxonomy" id="40516"/>
    <lineage>
        <taxon>Bacteria</taxon>
        <taxon>Bacillati</taxon>
        <taxon>Actinomycetota</taxon>
        <taxon>Actinomycetes</taxon>
        <taxon>Mycobacteriales</taxon>
        <taxon>Gordoniaceae</taxon>
        <taxon>Gordonia</taxon>
    </lineage>
</organism>
<protein>
    <submittedName>
        <fullName evidence="2">TIGR03086 family metal-binding protein</fullName>
    </submittedName>
</protein>
<proteinExistence type="predicted"/>
<dbReference type="InterPro" id="IPR017517">
    <property type="entry name" value="Maleyloyr_isom"/>
</dbReference>
<dbReference type="NCBIfam" id="TIGR03083">
    <property type="entry name" value="maleylpyruvate isomerase family mycothiol-dependent enzyme"/>
    <property type="match status" value="1"/>
</dbReference>
<accession>A0ABZ2U371</accession>
<sequence>MMTWNALDTYENGLRFFSDVVSAVPDSGWAAPSPCEGWSALDVLGHVGETTHVGAQILRGDAVQSTRHDPPSTAVQGEPGDWWNAAVANARDALGAVTESDLNREVDSPAGRRSVRDGLSFPAVDLFIHGWDLAAATGQSVRFPEESIAFIRRVFENVPDEATRRPGVFAAAVVPESNSDDTDQILAFAGRDPKWVGTTL</sequence>
<dbReference type="RefSeq" id="WP_239588754.1">
    <property type="nucleotide sequence ID" value="NZ_CP136137.1"/>
</dbReference>
<dbReference type="InterPro" id="IPR017520">
    <property type="entry name" value="CHP03086"/>
</dbReference>
<dbReference type="NCBIfam" id="TIGR03086">
    <property type="entry name" value="TIGR03086 family metal-binding protein"/>
    <property type="match status" value="1"/>
</dbReference>
<evidence type="ECO:0000313" key="3">
    <source>
        <dbReference type="Proteomes" id="UP001479933"/>
    </source>
</evidence>
<name>A0ABZ2U371_9ACTN</name>
<evidence type="ECO:0000259" key="1">
    <source>
        <dbReference type="Pfam" id="PF11716"/>
    </source>
</evidence>
<dbReference type="Gene3D" id="1.20.120.450">
    <property type="entry name" value="dinb family like domain"/>
    <property type="match status" value="1"/>
</dbReference>
<evidence type="ECO:0000313" key="2">
    <source>
        <dbReference type="EMBL" id="WYY08130.1"/>
    </source>
</evidence>
<dbReference type="Proteomes" id="UP001479933">
    <property type="component" value="Chromosome"/>
</dbReference>
<gene>
    <name evidence="2" type="ORF">RVF87_03345</name>
</gene>